<accession>A0A3N4HT37</accession>
<sequence>MSTMMAFNRYLCTVAKSPPLLPTMALTVRRAPENRSGMGGSLSRSSEANGQFAGARAFSCTGAFLYRRINPLPPFQTRPATHSARIPTHSANTLPHPHPPRISPVCLSSDWPIPVQTTSPDDIIQRLSDALSVGDKQSLLKFLIGAFPATRILTCDVPTYNPPLSKKESDERAATTVEFLELRTQELDGASLEVIRMKKIVRRAISMLIQNGILRCVTPEEFFAALGGDLPTAADRPSWPPLVATGSSQNHLEAHRFVADTNILSYIVKYGAAQCHFQGLGLEKFCFGNGGLPLWIPLAALKECRGGTEQILPRELDEAYHPSAVWEVYKKVIHTFDLNFREQDLPEQGRRYDMSRRLLTRWISSQVDQGVRDRWKDKRRSMGKDLELVVRASTEGSVFVTSDHPFCSTWSVPLRRILGVKIEHVRLLPRRVKGERPSGSVGAKPPKQG</sequence>
<dbReference type="EMBL" id="ML119844">
    <property type="protein sequence ID" value="RPA72834.1"/>
    <property type="molecule type" value="Genomic_DNA"/>
</dbReference>
<dbReference type="AlphaFoldDB" id="A0A3N4HT37"/>
<dbReference type="Proteomes" id="UP000275078">
    <property type="component" value="Unassembled WGS sequence"/>
</dbReference>
<protein>
    <recommendedName>
        <fullName evidence="3">PIN domain-containing protein</fullName>
    </recommendedName>
</protein>
<name>A0A3N4HT37_ASCIM</name>
<evidence type="ECO:0000313" key="1">
    <source>
        <dbReference type="EMBL" id="RPA72834.1"/>
    </source>
</evidence>
<evidence type="ECO:0008006" key="3">
    <source>
        <dbReference type="Google" id="ProtNLM"/>
    </source>
</evidence>
<keyword evidence="2" id="KW-1185">Reference proteome</keyword>
<evidence type="ECO:0000313" key="2">
    <source>
        <dbReference type="Proteomes" id="UP000275078"/>
    </source>
</evidence>
<gene>
    <name evidence="1" type="ORF">BJ508DRAFT_419281</name>
</gene>
<reference evidence="1 2" key="1">
    <citation type="journal article" date="2018" name="Nat. Ecol. Evol.">
        <title>Pezizomycetes genomes reveal the molecular basis of ectomycorrhizal truffle lifestyle.</title>
        <authorList>
            <person name="Murat C."/>
            <person name="Payen T."/>
            <person name="Noel B."/>
            <person name="Kuo A."/>
            <person name="Morin E."/>
            <person name="Chen J."/>
            <person name="Kohler A."/>
            <person name="Krizsan K."/>
            <person name="Balestrini R."/>
            <person name="Da Silva C."/>
            <person name="Montanini B."/>
            <person name="Hainaut M."/>
            <person name="Levati E."/>
            <person name="Barry K.W."/>
            <person name="Belfiori B."/>
            <person name="Cichocki N."/>
            <person name="Clum A."/>
            <person name="Dockter R.B."/>
            <person name="Fauchery L."/>
            <person name="Guy J."/>
            <person name="Iotti M."/>
            <person name="Le Tacon F."/>
            <person name="Lindquist E.A."/>
            <person name="Lipzen A."/>
            <person name="Malagnac F."/>
            <person name="Mello A."/>
            <person name="Molinier V."/>
            <person name="Miyauchi S."/>
            <person name="Poulain J."/>
            <person name="Riccioni C."/>
            <person name="Rubini A."/>
            <person name="Sitrit Y."/>
            <person name="Splivallo R."/>
            <person name="Traeger S."/>
            <person name="Wang M."/>
            <person name="Zifcakova L."/>
            <person name="Wipf D."/>
            <person name="Zambonelli A."/>
            <person name="Paolocci F."/>
            <person name="Nowrousian M."/>
            <person name="Ottonello S."/>
            <person name="Baldrian P."/>
            <person name="Spatafora J.W."/>
            <person name="Henrissat B."/>
            <person name="Nagy L.G."/>
            <person name="Aury J.M."/>
            <person name="Wincker P."/>
            <person name="Grigoriev I.V."/>
            <person name="Bonfante P."/>
            <person name="Martin F.M."/>
        </authorList>
    </citation>
    <scope>NUCLEOTIDE SEQUENCE [LARGE SCALE GENOMIC DNA]</scope>
    <source>
        <strain evidence="1 2">RN42</strain>
    </source>
</reference>
<organism evidence="1 2">
    <name type="scientific">Ascobolus immersus RN42</name>
    <dbReference type="NCBI Taxonomy" id="1160509"/>
    <lineage>
        <taxon>Eukaryota</taxon>
        <taxon>Fungi</taxon>
        <taxon>Dikarya</taxon>
        <taxon>Ascomycota</taxon>
        <taxon>Pezizomycotina</taxon>
        <taxon>Pezizomycetes</taxon>
        <taxon>Pezizales</taxon>
        <taxon>Ascobolaceae</taxon>
        <taxon>Ascobolus</taxon>
    </lineage>
</organism>
<proteinExistence type="predicted"/>